<feature type="transmembrane region" description="Helical" evidence="1">
    <location>
        <begin position="51"/>
        <end position="69"/>
    </location>
</feature>
<proteinExistence type="predicted"/>
<evidence type="ECO:0000313" key="3">
    <source>
        <dbReference type="Proteomes" id="UP001290861"/>
    </source>
</evidence>
<comment type="caution">
    <text evidence="2">The sequence shown here is derived from an EMBL/GenBank/DDBJ whole genome shotgun (WGS) entry which is preliminary data.</text>
</comment>
<keyword evidence="3" id="KW-1185">Reference proteome</keyword>
<keyword evidence="1" id="KW-1133">Transmembrane helix</keyword>
<accession>A0ABU5MXD2</accession>
<keyword evidence="1" id="KW-0472">Membrane</keyword>
<keyword evidence="1" id="KW-0812">Transmembrane</keyword>
<protein>
    <submittedName>
        <fullName evidence="2">AtpZ/AtpI family protein</fullName>
    </submittedName>
</protein>
<dbReference type="Pfam" id="PF09527">
    <property type="entry name" value="ATPase_gene1"/>
    <property type="match status" value="1"/>
</dbReference>
<gene>
    <name evidence="2" type="ORF">P9H32_08315</name>
</gene>
<sequence length="94" mass="10679">MIKSFKEDGTTFEERRRTGAAVGFGTSFAAGMVIFGLGGHWLDTRYNKEPLFTLIGIALGLFYGAYEIWKLILMMNRQNAEMEMSANDEKECRK</sequence>
<dbReference type="InterPro" id="IPR032820">
    <property type="entry name" value="ATPase_put"/>
</dbReference>
<name>A0ABU5MXD2_9BACT</name>
<organism evidence="2 3">
    <name type="scientific">Pontiella agarivorans</name>
    <dbReference type="NCBI Taxonomy" id="3038953"/>
    <lineage>
        <taxon>Bacteria</taxon>
        <taxon>Pseudomonadati</taxon>
        <taxon>Kiritimatiellota</taxon>
        <taxon>Kiritimatiellia</taxon>
        <taxon>Kiritimatiellales</taxon>
        <taxon>Pontiellaceae</taxon>
        <taxon>Pontiella</taxon>
    </lineage>
</organism>
<dbReference type="EMBL" id="JARVCO010000010">
    <property type="protein sequence ID" value="MDZ8118631.1"/>
    <property type="molecule type" value="Genomic_DNA"/>
</dbReference>
<evidence type="ECO:0000313" key="2">
    <source>
        <dbReference type="EMBL" id="MDZ8118631.1"/>
    </source>
</evidence>
<evidence type="ECO:0000256" key="1">
    <source>
        <dbReference type="SAM" id="Phobius"/>
    </source>
</evidence>
<feature type="transmembrane region" description="Helical" evidence="1">
    <location>
        <begin position="20"/>
        <end position="39"/>
    </location>
</feature>
<reference evidence="2 3" key="1">
    <citation type="journal article" date="2024" name="Appl. Environ. Microbiol.">
        <title>Pontiella agarivorans sp. nov., a novel marine anaerobic bacterium capable of degrading macroalgal polysaccharides and fixing nitrogen.</title>
        <authorList>
            <person name="Liu N."/>
            <person name="Kivenson V."/>
            <person name="Peng X."/>
            <person name="Cui Z."/>
            <person name="Lankiewicz T.S."/>
            <person name="Gosselin K.M."/>
            <person name="English C.J."/>
            <person name="Blair E.M."/>
            <person name="O'Malley M.A."/>
            <person name="Valentine D.L."/>
        </authorList>
    </citation>
    <scope>NUCLEOTIDE SEQUENCE [LARGE SCALE GENOMIC DNA]</scope>
    <source>
        <strain evidence="2 3">NLcol2</strain>
    </source>
</reference>
<dbReference type="RefSeq" id="WP_322608429.1">
    <property type="nucleotide sequence ID" value="NZ_JARVCO010000010.1"/>
</dbReference>
<dbReference type="Proteomes" id="UP001290861">
    <property type="component" value="Unassembled WGS sequence"/>
</dbReference>